<dbReference type="RefSeq" id="WP_146658550.1">
    <property type="nucleotide sequence ID" value="NZ_JMCC02000027.1"/>
</dbReference>
<dbReference type="EMBL" id="JMCC02000027">
    <property type="protein sequence ID" value="KIG17285.1"/>
    <property type="molecule type" value="Genomic_DNA"/>
</dbReference>
<evidence type="ECO:0000313" key="1">
    <source>
        <dbReference type="EMBL" id="KIG17285.1"/>
    </source>
</evidence>
<organism evidence="1 2">
    <name type="scientific">Enhygromyxa salina</name>
    <dbReference type="NCBI Taxonomy" id="215803"/>
    <lineage>
        <taxon>Bacteria</taxon>
        <taxon>Pseudomonadati</taxon>
        <taxon>Myxococcota</taxon>
        <taxon>Polyangia</taxon>
        <taxon>Nannocystales</taxon>
        <taxon>Nannocystaceae</taxon>
        <taxon>Enhygromyxa</taxon>
    </lineage>
</organism>
<accession>A0A0C2D6M4</accession>
<sequence>MALTAATGCVEDQEYVIVERAIWFDDTATECTLTGSEPTPLSMTVDVAFSSPIGMAFVVANQQLPNANSNTGIDDTEVVLETAEVSLTFTGGGISANSFEIPVHSNSIPGGGSDIYLIEVPSEVGASLRTTMAALPAGSVEYLEMEVVFKGRRSSQIGKSKLGSIETRPYVFPFSVCSDCLGQCLPATECGGMEDDPPLCATDTIWAGVCGFAQGARVVHPLCAGA</sequence>
<dbReference type="AlphaFoldDB" id="A0A0C2D6M4"/>
<proteinExistence type="predicted"/>
<dbReference type="Proteomes" id="UP000031599">
    <property type="component" value="Unassembled WGS sequence"/>
</dbReference>
<gene>
    <name evidence="1" type="ORF">DB30_03468</name>
</gene>
<name>A0A0C2D6M4_9BACT</name>
<comment type="caution">
    <text evidence="1">The sequence shown here is derived from an EMBL/GenBank/DDBJ whole genome shotgun (WGS) entry which is preliminary data.</text>
</comment>
<protein>
    <submittedName>
        <fullName evidence="1">Uncharacterized protein</fullName>
    </submittedName>
</protein>
<reference evidence="1 2" key="1">
    <citation type="submission" date="2014-12" db="EMBL/GenBank/DDBJ databases">
        <title>Genome assembly of Enhygromyxa salina DSM 15201.</title>
        <authorList>
            <person name="Sharma G."/>
            <person name="Subramanian S."/>
        </authorList>
    </citation>
    <scope>NUCLEOTIDE SEQUENCE [LARGE SCALE GENOMIC DNA]</scope>
    <source>
        <strain evidence="1 2">DSM 15201</strain>
    </source>
</reference>
<evidence type="ECO:0000313" key="2">
    <source>
        <dbReference type="Proteomes" id="UP000031599"/>
    </source>
</evidence>